<evidence type="ECO:0008006" key="3">
    <source>
        <dbReference type="Google" id="ProtNLM"/>
    </source>
</evidence>
<gene>
    <name evidence="1" type="ORF">A6770_36965</name>
</gene>
<sequence length="86" mass="9782">MLQPNQDDKNKFISPRSRYYGQVKPENLVFNANLQEFAQKVGMITSLETNGKLDSQDAYEQIKSLWKQLKHSKKELGIGDEPPASA</sequence>
<dbReference type="AlphaFoldDB" id="A0A367RWE0"/>
<accession>A0A367RWE0</accession>
<evidence type="ECO:0000313" key="1">
    <source>
        <dbReference type="EMBL" id="RCJ40936.1"/>
    </source>
</evidence>
<comment type="caution">
    <text evidence="1">The sequence shown here is derived from an EMBL/GenBank/DDBJ whole genome shotgun (WGS) entry which is preliminary data.</text>
</comment>
<dbReference type="EMBL" id="LXQD01000035">
    <property type="protein sequence ID" value="RCJ40936.1"/>
    <property type="molecule type" value="Genomic_DNA"/>
</dbReference>
<evidence type="ECO:0000313" key="2">
    <source>
        <dbReference type="Proteomes" id="UP000252107"/>
    </source>
</evidence>
<dbReference type="InterPro" id="IPR055643">
    <property type="entry name" value="DUF7219"/>
</dbReference>
<reference evidence="1" key="1">
    <citation type="submission" date="2016-04" db="EMBL/GenBank/DDBJ databases">
        <authorList>
            <person name="Tabuchi Yagui T.R."/>
        </authorList>
    </citation>
    <scope>NUCLEOTIDE SEQUENCE [LARGE SCALE GENOMIC DNA]</scope>
    <source>
        <strain evidence="1">NIES-26</strain>
    </source>
</reference>
<organism evidence="1 2">
    <name type="scientific">Nostoc minutum NIES-26</name>
    <dbReference type="NCBI Taxonomy" id="1844469"/>
    <lineage>
        <taxon>Bacteria</taxon>
        <taxon>Bacillati</taxon>
        <taxon>Cyanobacteriota</taxon>
        <taxon>Cyanophyceae</taxon>
        <taxon>Nostocales</taxon>
        <taxon>Nostocaceae</taxon>
        <taxon>Nostoc</taxon>
    </lineage>
</organism>
<keyword evidence="2" id="KW-1185">Reference proteome</keyword>
<protein>
    <recommendedName>
        <fullName evidence="3">Isopropylmalate/homocitrate/citramalate synthase</fullName>
    </recommendedName>
</protein>
<name>A0A367RWE0_9NOSO</name>
<dbReference type="Pfam" id="PF23856">
    <property type="entry name" value="DUF7219"/>
    <property type="match status" value="1"/>
</dbReference>
<proteinExistence type="predicted"/>
<dbReference type="Proteomes" id="UP000252107">
    <property type="component" value="Unassembled WGS sequence"/>
</dbReference>